<reference evidence="2 3" key="1">
    <citation type="submission" date="2023-02" db="EMBL/GenBank/DDBJ databases">
        <title>LHISI_Scaffold_Assembly.</title>
        <authorList>
            <person name="Stuart O.P."/>
            <person name="Cleave R."/>
            <person name="Magrath M.J.L."/>
            <person name="Mikheyev A.S."/>
        </authorList>
    </citation>
    <scope>NUCLEOTIDE SEQUENCE [LARGE SCALE GENOMIC DNA]</scope>
    <source>
        <strain evidence="2">Daus_M_001</strain>
        <tissue evidence="2">Leg muscle</tissue>
    </source>
</reference>
<evidence type="ECO:0000313" key="2">
    <source>
        <dbReference type="EMBL" id="KAJ8891808.1"/>
    </source>
</evidence>
<name>A0ABQ9I586_9NEOP</name>
<feature type="region of interest" description="Disordered" evidence="1">
    <location>
        <begin position="128"/>
        <end position="178"/>
    </location>
</feature>
<accession>A0ABQ9I586</accession>
<feature type="compositionally biased region" description="Polar residues" evidence="1">
    <location>
        <begin position="142"/>
        <end position="152"/>
    </location>
</feature>
<dbReference type="EMBL" id="JARBHB010000002">
    <property type="protein sequence ID" value="KAJ8891808.1"/>
    <property type="molecule type" value="Genomic_DNA"/>
</dbReference>
<feature type="compositionally biased region" description="Polar residues" evidence="1">
    <location>
        <begin position="168"/>
        <end position="177"/>
    </location>
</feature>
<comment type="caution">
    <text evidence="2">The sequence shown here is derived from an EMBL/GenBank/DDBJ whole genome shotgun (WGS) entry which is preliminary data.</text>
</comment>
<evidence type="ECO:0000256" key="1">
    <source>
        <dbReference type="SAM" id="MobiDB-lite"/>
    </source>
</evidence>
<dbReference type="Proteomes" id="UP001159363">
    <property type="component" value="Chromosome 2"/>
</dbReference>
<proteinExistence type="predicted"/>
<gene>
    <name evidence="2" type="ORF">PR048_004362</name>
</gene>
<sequence>MTIPVRYPVGPLRGFPVRGNMADVARGVVLGVLSLPPIVIFRRLFMSASSRPHARLPPRRTGLNPRSGHQNYHKWESCRTILLVDGSFRGSPASSAPSFRCRSIFSPITLISSQDLAVKSHPNLFTHSPLGWGNPGDPRENPPTSGIAQQDSHGSDPAGNRTRFSPRRNATSLTTRPPLSLDRRIDKVTRPKAMLTLHQAEECTTFVQVDLKQGFQKCSFYHDQPIPYVTTATTYPGDRSRNITDCIGKGLSCLSMCGNNCWVAPPRASMTAATRRGIVRKRFWMSAWGICLCCFVASRKFTKCGRGCPAACQSLSVHGPHFFRWARDPVKAKAKKAV</sequence>
<protein>
    <submittedName>
        <fullName evidence="2">Uncharacterized protein</fullName>
    </submittedName>
</protein>
<keyword evidence="3" id="KW-1185">Reference proteome</keyword>
<organism evidence="2 3">
    <name type="scientific">Dryococelus australis</name>
    <dbReference type="NCBI Taxonomy" id="614101"/>
    <lineage>
        <taxon>Eukaryota</taxon>
        <taxon>Metazoa</taxon>
        <taxon>Ecdysozoa</taxon>
        <taxon>Arthropoda</taxon>
        <taxon>Hexapoda</taxon>
        <taxon>Insecta</taxon>
        <taxon>Pterygota</taxon>
        <taxon>Neoptera</taxon>
        <taxon>Polyneoptera</taxon>
        <taxon>Phasmatodea</taxon>
        <taxon>Verophasmatodea</taxon>
        <taxon>Anareolatae</taxon>
        <taxon>Phasmatidae</taxon>
        <taxon>Eurycanthinae</taxon>
        <taxon>Dryococelus</taxon>
    </lineage>
</organism>
<evidence type="ECO:0000313" key="3">
    <source>
        <dbReference type="Proteomes" id="UP001159363"/>
    </source>
</evidence>